<dbReference type="GO" id="GO:0003700">
    <property type="term" value="F:DNA-binding transcription factor activity"/>
    <property type="evidence" value="ECO:0007669"/>
    <property type="project" value="InterPro"/>
</dbReference>
<dbReference type="Pfam" id="PF15937">
    <property type="entry name" value="PrlF_antitoxin"/>
    <property type="match status" value="1"/>
</dbReference>
<accession>A0A2I6S7I2</accession>
<reference evidence="1 2" key="1">
    <citation type="submission" date="2018-01" db="EMBL/GenBank/DDBJ databases">
        <authorList>
            <person name="Fu G.-Y."/>
        </authorList>
    </citation>
    <scope>NUCLEOTIDE SEQUENCE [LARGE SCALE GENOMIC DNA]</scope>
    <source>
        <strain evidence="1 2">SY39</strain>
    </source>
</reference>
<organism evidence="1 2">
    <name type="scientific">Pseudazoarcus pumilus</name>
    <dbReference type="NCBI Taxonomy" id="2067960"/>
    <lineage>
        <taxon>Bacteria</taxon>
        <taxon>Pseudomonadati</taxon>
        <taxon>Pseudomonadota</taxon>
        <taxon>Betaproteobacteria</taxon>
        <taxon>Rhodocyclales</taxon>
        <taxon>Zoogloeaceae</taxon>
        <taxon>Pseudazoarcus</taxon>
    </lineage>
</organism>
<keyword evidence="2" id="KW-1185">Reference proteome</keyword>
<dbReference type="SUPFAM" id="SSF89447">
    <property type="entry name" value="AbrB/MazE/MraZ-like"/>
    <property type="match status" value="1"/>
</dbReference>
<dbReference type="AlphaFoldDB" id="A0A2I6S7I2"/>
<dbReference type="KEGG" id="atw:C0099_09935"/>
<gene>
    <name evidence="1" type="ORF">C0099_09935</name>
</gene>
<protein>
    <submittedName>
        <fullName evidence="1">Regulator</fullName>
    </submittedName>
</protein>
<dbReference type="InterPro" id="IPR037914">
    <property type="entry name" value="SpoVT-AbrB_sf"/>
</dbReference>
<dbReference type="InterPro" id="IPR031848">
    <property type="entry name" value="PrlF_antitoxin"/>
</dbReference>
<dbReference type="OrthoDB" id="426345at2"/>
<dbReference type="RefSeq" id="WP_102247285.1">
    <property type="nucleotide sequence ID" value="NZ_CP025682.1"/>
</dbReference>
<evidence type="ECO:0000313" key="2">
    <source>
        <dbReference type="Proteomes" id="UP000242205"/>
    </source>
</evidence>
<dbReference type="EMBL" id="CP025682">
    <property type="protein sequence ID" value="AUN95219.1"/>
    <property type="molecule type" value="Genomic_DNA"/>
</dbReference>
<dbReference type="GO" id="GO:0001558">
    <property type="term" value="P:regulation of cell growth"/>
    <property type="evidence" value="ECO:0007669"/>
    <property type="project" value="InterPro"/>
</dbReference>
<dbReference type="GO" id="GO:0097351">
    <property type="term" value="F:toxin sequestering activity"/>
    <property type="evidence" value="ECO:0007669"/>
    <property type="project" value="InterPro"/>
</dbReference>
<evidence type="ECO:0000313" key="1">
    <source>
        <dbReference type="EMBL" id="AUN95219.1"/>
    </source>
</evidence>
<sequence length="109" mass="11995">MTAPLEVESTLTDRYQTTVPETVRRALKLGKRDRIHYAIRPNGEVVLTRAVAPGDDDPVLGQFLGFLAADITRHPERLQSLDSALVDRLQSLVGDIDVDLDAVLSADDE</sequence>
<dbReference type="Proteomes" id="UP000242205">
    <property type="component" value="Chromosome"/>
</dbReference>
<proteinExistence type="predicted"/>
<dbReference type="NCBIfam" id="NF007429">
    <property type="entry name" value="PRK09974.1"/>
    <property type="match status" value="1"/>
</dbReference>
<name>A0A2I6S7I2_9RHOO</name>